<organism evidence="2 3">
    <name type="scientific">Hyphomonas hirschiana VP5</name>
    <dbReference type="NCBI Taxonomy" id="1280951"/>
    <lineage>
        <taxon>Bacteria</taxon>
        <taxon>Pseudomonadati</taxon>
        <taxon>Pseudomonadota</taxon>
        <taxon>Alphaproteobacteria</taxon>
        <taxon>Hyphomonadales</taxon>
        <taxon>Hyphomonadaceae</taxon>
        <taxon>Hyphomonas</taxon>
    </lineage>
</organism>
<sequence length="326" mass="33453">MRARILIAGGWGLIGSGIAKVLREAGHDLDIVLAGRSPDTGRALATGLGASLVRLDVADPAEGLAAAGPVDLVIAALQDPDDTLLAAALRSGAGHIGITRTVENMASSAITAAACVRRPAMMLGHWQAGALTLAALSAARRFDTVDRVEMAALYDYADPIGPMTEADATGFVGEALIRQNGRWRKVPAPDAVRSVPRAGQAPFDAMPMGVLDTPALAAMTGARDVRFDLGSGESLGTSAGRAASHDLYIDISGRAAGAPAHHRTVVTDPLGQAHLTALGVLIGAERVLGLDGHPPPEGLVFPESTIDPDKAVARLRAFGVSIETLS</sequence>
<dbReference type="PATRIC" id="fig|1280951.3.peg.2319"/>
<protein>
    <recommendedName>
        <fullName evidence="1">Saccharopine dehydrogenase NADP binding domain-containing protein</fullName>
    </recommendedName>
</protein>
<dbReference type="Gene3D" id="3.40.50.720">
    <property type="entry name" value="NAD(P)-binding Rossmann-like Domain"/>
    <property type="match status" value="1"/>
</dbReference>
<evidence type="ECO:0000313" key="3">
    <source>
        <dbReference type="Proteomes" id="UP000025061"/>
    </source>
</evidence>
<dbReference type="InterPro" id="IPR036291">
    <property type="entry name" value="NAD(P)-bd_dom_sf"/>
</dbReference>
<dbReference type="InterPro" id="IPR005097">
    <property type="entry name" value="Sacchrp_dh_NADP-bd"/>
</dbReference>
<dbReference type="RefSeq" id="WP_011646612.1">
    <property type="nucleotide sequence ID" value="NZ_ARYI01000009.1"/>
</dbReference>
<accession>A0A059FPS0</accession>
<feature type="domain" description="Saccharopine dehydrogenase NADP binding" evidence="1">
    <location>
        <begin position="5"/>
        <end position="90"/>
    </location>
</feature>
<comment type="caution">
    <text evidence="2">The sequence shown here is derived from an EMBL/GenBank/DDBJ whole genome shotgun (WGS) entry which is preliminary data.</text>
</comment>
<name>A0A059FPS0_9PROT</name>
<gene>
    <name evidence="2" type="ORF">HHI_11501</name>
</gene>
<evidence type="ECO:0000259" key="1">
    <source>
        <dbReference type="Pfam" id="PF03435"/>
    </source>
</evidence>
<evidence type="ECO:0000313" key="2">
    <source>
        <dbReference type="EMBL" id="KCZ92602.1"/>
    </source>
</evidence>
<proteinExistence type="predicted"/>
<reference evidence="2 3" key="1">
    <citation type="submission" date="2013-04" db="EMBL/GenBank/DDBJ databases">
        <title>Hyphomonas hirschiana VP5 Genome Sequencing.</title>
        <authorList>
            <person name="Lai Q."/>
            <person name="Shao Z."/>
        </authorList>
    </citation>
    <scope>NUCLEOTIDE SEQUENCE [LARGE SCALE GENOMIC DNA]</scope>
    <source>
        <strain evidence="2 3">VP5</strain>
    </source>
</reference>
<dbReference type="AlphaFoldDB" id="A0A059FPS0"/>
<keyword evidence="3" id="KW-1185">Reference proteome</keyword>
<dbReference type="Proteomes" id="UP000025061">
    <property type="component" value="Unassembled WGS sequence"/>
</dbReference>
<dbReference type="Pfam" id="PF03435">
    <property type="entry name" value="Sacchrp_dh_NADP"/>
    <property type="match status" value="1"/>
</dbReference>
<dbReference type="SUPFAM" id="SSF51735">
    <property type="entry name" value="NAD(P)-binding Rossmann-fold domains"/>
    <property type="match status" value="1"/>
</dbReference>
<dbReference type="EMBL" id="ARYI01000009">
    <property type="protein sequence ID" value="KCZ92602.1"/>
    <property type="molecule type" value="Genomic_DNA"/>
</dbReference>